<dbReference type="SUPFAM" id="SSF50129">
    <property type="entry name" value="GroES-like"/>
    <property type="match status" value="1"/>
</dbReference>
<dbReference type="EMBL" id="VDLX02000004">
    <property type="protein sequence ID" value="KAB8195409.1"/>
    <property type="molecule type" value="Genomic_DNA"/>
</dbReference>
<dbReference type="InterPro" id="IPR011032">
    <property type="entry name" value="GroES-like_sf"/>
</dbReference>
<reference evidence="4 5" key="1">
    <citation type="submission" date="2019-10" db="EMBL/GenBank/DDBJ databases">
        <title>Nonomuraea sp. nov., isolated from Phyllanthus amarus.</title>
        <authorList>
            <person name="Klykleung N."/>
            <person name="Tanasupawat S."/>
        </authorList>
    </citation>
    <scope>NUCLEOTIDE SEQUENCE [LARGE SCALE GENOMIC DNA]</scope>
    <source>
        <strain evidence="4 5">PA1-10</strain>
    </source>
</reference>
<evidence type="ECO:0000256" key="2">
    <source>
        <dbReference type="ARBA" id="ARBA00023002"/>
    </source>
</evidence>
<dbReference type="Pfam" id="PF08240">
    <property type="entry name" value="ADH_N"/>
    <property type="match status" value="1"/>
</dbReference>
<comment type="caution">
    <text evidence="4">The sequence shown here is derived from an EMBL/GenBank/DDBJ whole genome shotgun (WGS) entry which is preliminary data.</text>
</comment>
<dbReference type="CDD" id="cd05289">
    <property type="entry name" value="MDR_like_2"/>
    <property type="match status" value="1"/>
</dbReference>
<dbReference type="InterPro" id="IPR020843">
    <property type="entry name" value="ER"/>
</dbReference>
<evidence type="ECO:0000259" key="3">
    <source>
        <dbReference type="SMART" id="SM00829"/>
    </source>
</evidence>
<organism evidence="4 5">
    <name type="scientific">Nonomuraea phyllanthi</name>
    <dbReference type="NCBI Taxonomy" id="2219224"/>
    <lineage>
        <taxon>Bacteria</taxon>
        <taxon>Bacillati</taxon>
        <taxon>Actinomycetota</taxon>
        <taxon>Actinomycetes</taxon>
        <taxon>Streptosporangiales</taxon>
        <taxon>Streptosporangiaceae</taxon>
        <taxon>Nonomuraea</taxon>
    </lineage>
</organism>
<dbReference type="InterPro" id="IPR002364">
    <property type="entry name" value="Quin_OxRdtase/zeta-crystal_CS"/>
</dbReference>
<name>A0A5C4WQV8_9ACTN</name>
<dbReference type="RefSeq" id="WP_139630848.1">
    <property type="nucleotide sequence ID" value="NZ_VDLX02000004.1"/>
</dbReference>
<keyword evidence="1" id="KW-0521">NADP</keyword>
<accession>A0A5C4WQV8</accession>
<dbReference type="InterPro" id="IPR036291">
    <property type="entry name" value="NAD(P)-bd_dom_sf"/>
</dbReference>
<dbReference type="PANTHER" id="PTHR48106">
    <property type="entry name" value="QUINONE OXIDOREDUCTASE PIG3-RELATED"/>
    <property type="match status" value="1"/>
</dbReference>
<dbReference type="GO" id="GO:0005829">
    <property type="term" value="C:cytosol"/>
    <property type="evidence" value="ECO:0007669"/>
    <property type="project" value="TreeGrafter"/>
</dbReference>
<dbReference type="SMART" id="SM00829">
    <property type="entry name" value="PKS_ER"/>
    <property type="match status" value="1"/>
</dbReference>
<dbReference type="GO" id="GO:0008270">
    <property type="term" value="F:zinc ion binding"/>
    <property type="evidence" value="ECO:0007669"/>
    <property type="project" value="InterPro"/>
</dbReference>
<feature type="domain" description="Enoyl reductase (ER)" evidence="3">
    <location>
        <begin position="11"/>
        <end position="314"/>
    </location>
</feature>
<dbReference type="Gene3D" id="3.40.50.720">
    <property type="entry name" value="NAD(P)-binding Rossmann-like Domain"/>
    <property type="match status" value="1"/>
</dbReference>
<dbReference type="OrthoDB" id="2665481at2"/>
<dbReference type="InterPro" id="IPR013154">
    <property type="entry name" value="ADH-like_N"/>
</dbReference>
<dbReference type="SUPFAM" id="SSF51735">
    <property type="entry name" value="NAD(P)-binding Rossmann-fold domains"/>
    <property type="match status" value="1"/>
</dbReference>
<dbReference type="GO" id="GO:0003960">
    <property type="term" value="F:quinone reductase (NADPH) activity"/>
    <property type="evidence" value="ECO:0007669"/>
    <property type="project" value="TreeGrafter"/>
</dbReference>
<proteinExistence type="predicted"/>
<dbReference type="PROSITE" id="PS01162">
    <property type="entry name" value="QOR_ZETA_CRYSTAL"/>
    <property type="match status" value="1"/>
</dbReference>
<dbReference type="Pfam" id="PF00107">
    <property type="entry name" value="ADH_zinc_N"/>
    <property type="match status" value="1"/>
</dbReference>
<dbReference type="AlphaFoldDB" id="A0A5C4WQV8"/>
<dbReference type="Gene3D" id="3.90.180.10">
    <property type="entry name" value="Medium-chain alcohol dehydrogenases, catalytic domain"/>
    <property type="match status" value="1"/>
</dbReference>
<protein>
    <submittedName>
        <fullName evidence="4">Zinc-binding dehydrogenase</fullName>
    </submittedName>
</protein>
<dbReference type="PANTHER" id="PTHR48106:SF13">
    <property type="entry name" value="QUINONE OXIDOREDUCTASE-RELATED"/>
    <property type="match status" value="1"/>
</dbReference>
<gene>
    <name evidence="4" type="ORF">FH608_013770</name>
</gene>
<dbReference type="InterPro" id="IPR013149">
    <property type="entry name" value="ADH-like_C"/>
</dbReference>
<dbReference type="Proteomes" id="UP000312512">
    <property type="component" value="Unassembled WGS sequence"/>
</dbReference>
<evidence type="ECO:0000313" key="4">
    <source>
        <dbReference type="EMBL" id="KAB8195409.1"/>
    </source>
</evidence>
<dbReference type="GO" id="GO:0035925">
    <property type="term" value="F:mRNA 3'-UTR AU-rich region binding"/>
    <property type="evidence" value="ECO:0007669"/>
    <property type="project" value="TreeGrafter"/>
</dbReference>
<keyword evidence="2" id="KW-0560">Oxidoreductase</keyword>
<evidence type="ECO:0000313" key="5">
    <source>
        <dbReference type="Proteomes" id="UP000312512"/>
    </source>
</evidence>
<keyword evidence="5" id="KW-1185">Reference proteome</keyword>
<evidence type="ECO:0000256" key="1">
    <source>
        <dbReference type="ARBA" id="ARBA00022857"/>
    </source>
</evidence>
<sequence>MPTVIALTRFGPPEVLRPMQIETPRPGPGQALIRVRAAGVNPVDCKLRRGDFAGTYPTDFPQRLGNEFAGTIIALGPDAPTDGTIAVGPDAAGDGALSIGTDVVGSATAQAYAEVLVADIAGLVAKPPSLPWETAAGLPAAGQTAHTALSQLGVGPGDVLLVHAAAGGVGTIAVQLARDLGARVIGTASESNHDYLRGLGATPTTYGPGLLDRVRALAPEGVDAALDLVGGQAITTSLALVQNRDRIGTTVDRRAVEEHGVRRVGGRSLPALREIVGKAAAGRLALPVRTFPLRAAVAAHHLVEGGHVRGKVVLVV</sequence>
<dbReference type="GO" id="GO:0070402">
    <property type="term" value="F:NADPH binding"/>
    <property type="evidence" value="ECO:0007669"/>
    <property type="project" value="TreeGrafter"/>
</dbReference>